<comment type="subcellular location">
    <subcellularLocation>
        <location evidence="1">Cell membrane</location>
        <topology evidence="1">Multi-pass membrane protein</topology>
    </subcellularLocation>
</comment>
<evidence type="ECO:0008006" key="9">
    <source>
        <dbReference type="Google" id="ProtNLM"/>
    </source>
</evidence>
<evidence type="ECO:0000256" key="3">
    <source>
        <dbReference type="ARBA" id="ARBA00022692"/>
    </source>
</evidence>
<evidence type="ECO:0000256" key="4">
    <source>
        <dbReference type="ARBA" id="ARBA00022989"/>
    </source>
</evidence>
<feature type="transmembrane region" description="Helical" evidence="6">
    <location>
        <begin position="62"/>
        <end position="80"/>
    </location>
</feature>
<keyword evidence="2" id="KW-1003">Cell membrane</keyword>
<dbReference type="PANTHER" id="PTHR23513">
    <property type="entry name" value="INTEGRAL MEMBRANE EFFLUX PROTEIN-RELATED"/>
    <property type="match status" value="1"/>
</dbReference>
<evidence type="ECO:0000313" key="7">
    <source>
        <dbReference type="EMBL" id="MCO8272274.1"/>
    </source>
</evidence>
<evidence type="ECO:0000313" key="8">
    <source>
        <dbReference type="Proteomes" id="UP001523369"/>
    </source>
</evidence>
<dbReference type="RefSeq" id="WP_253238384.1">
    <property type="nucleotide sequence ID" value="NZ_JAMYJR010000017.1"/>
</dbReference>
<organism evidence="7 8">
    <name type="scientific">Paractinoplanes aksuensis</name>
    <dbReference type="NCBI Taxonomy" id="2939490"/>
    <lineage>
        <taxon>Bacteria</taxon>
        <taxon>Bacillati</taxon>
        <taxon>Actinomycetota</taxon>
        <taxon>Actinomycetes</taxon>
        <taxon>Micromonosporales</taxon>
        <taxon>Micromonosporaceae</taxon>
        <taxon>Paractinoplanes</taxon>
    </lineage>
</organism>
<proteinExistence type="predicted"/>
<evidence type="ECO:0000256" key="6">
    <source>
        <dbReference type="SAM" id="Phobius"/>
    </source>
</evidence>
<dbReference type="Proteomes" id="UP001523369">
    <property type="component" value="Unassembled WGS sequence"/>
</dbReference>
<name>A0ABT1DN69_9ACTN</name>
<evidence type="ECO:0000256" key="1">
    <source>
        <dbReference type="ARBA" id="ARBA00004651"/>
    </source>
</evidence>
<accession>A0ABT1DN69</accession>
<protein>
    <recommendedName>
        <fullName evidence="9">MFS transporter</fullName>
    </recommendedName>
</protein>
<dbReference type="InterPro" id="IPR036259">
    <property type="entry name" value="MFS_trans_sf"/>
</dbReference>
<dbReference type="SUPFAM" id="SSF103473">
    <property type="entry name" value="MFS general substrate transporter"/>
    <property type="match status" value="1"/>
</dbReference>
<dbReference type="EMBL" id="JAMYJR010000017">
    <property type="protein sequence ID" value="MCO8272274.1"/>
    <property type="molecule type" value="Genomic_DNA"/>
</dbReference>
<dbReference type="PANTHER" id="PTHR23513:SF6">
    <property type="entry name" value="MAJOR FACILITATOR SUPERFAMILY ASSOCIATED DOMAIN-CONTAINING PROTEIN"/>
    <property type="match status" value="1"/>
</dbReference>
<keyword evidence="3 6" id="KW-0812">Transmembrane</keyword>
<reference evidence="7 8" key="1">
    <citation type="submission" date="2022-06" db="EMBL/GenBank/DDBJ databases">
        <title>New Species of the Genus Actinoplanes, ActinopZanes ferrugineus.</title>
        <authorList>
            <person name="Ding P."/>
        </authorList>
    </citation>
    <scope>NUCLEOTIDE SEQUENCE [LARGE SCALE GENOMIC DNA]</scope>
    <source>
        <strain evidence="7 8">TRM88003</strain>
    </source>
</reference>
<sequence>MELVVITCMGVFNPLLATERLQRTPDERIGRVLTAWTVTTTGAIAAVTAMWGVVAGVTGARAAIGLAGVLLLLTPLVLPLREARPALPQP</sequence>
<keyword evidence="5 6" id="KW-0472">Membrane</keyword>
<keyword evidence="4 6" id="KW-1133">Transmembrane helix</keyword>
<gene>
    <name evidence="7" type="ORF">M1L60_16905</name>
</gene>
<comment type="caution">
    <text evidence="7">The sequence shown here is derived from an EMBL/GenBank/DDBJ whole genome shotgun (WGS) entry which is preliminary data.</text>
</comment>
<keyword evidence="8" id="KW-1185">Reference proteome</keyword>
<feature type="transmembrane region" description="Helical" evidence="6">
    <location>
        <begin position="33"/>
        <end position="55"/>
    </location>
</feature>
<evidence type="ECO:0000256" key="5">
    <source>
        <dbReference type="ARBA" id="ARBA00023136"/>
    </source>
</evidence>
<evidence type="ECO:0000256" key="2">
    <source>
        <dbReference type="ARBA" id="ARBA00022475"/>
    </source>
</evidence>